<dbReference type="PANTHER" id="PTHR42891">
    <property type="entry name" value="D-GLYCERO-BETA-D-MANNO-HEPTOSE-1,7-BISPHOSPHATE 7-PHOSPHATASE"/>
    <property type="match status" value="1"/>
</dbReference>
<dbReference type="AlphaFoldDB" id="A0A2G9C2A6"/>
<dbReference type="GO" id="GO:0046872">
    <property type="term" value="F:metal ion binding"/>
    <property type="evidence" value="ECO:0007669"/>
    <property type="project" value="UniProtKB-KW"/>
</dbReference>
<name>A0A2G9C2A6_9BURK</name>
<evidence type="ECO:0000313" key="9">
    <source>
        <dbReference type="Proteomes" id="UP000231501"/>
    </source>
</evidence>
<dbReference type="InterPro" id="IPR006549">
    <property type="entry name" value="HAD-SF_hydro_IIIA"/>
</dbReference>
<evidence type="ECO:0000256" key="2">
    <source>
        <dbReference type="ARBA" id="ARBA00005628"/>
    </source>
</evidence>
<keyword evidence="5 8" id="KW-0378">Hydrolase</keyword>
<keyword evidence="9" id="KW-1185">Reference proteome</keyword>
<dbReference type="PANTHER" id="PTHR42891:SF1">
    <property type="entry name" value="D-GLYCERO-BETA-D-MANNO-HEPTOSE-1,7-BISPHOSPHATE 7-PHOSPHATASE"/>
    <property type="match status" value="1"/>
</dbReference>
<dbReference type="InterPro" id="IPR023214">
    <property type="entry name" value="HAD_sf"/>
</dbReference>
<keyword evidence="6" id="KW-0119">Carbohydrate metabolism</keyword>
<evidence type="ECO:0000256" key="4">
    <source>
        <dbReference type="ARBA" id="ARBA00022723"/>
    </source>
</evidence>
<gene>
    <name evidence="8" type="ORF">CS062_24370</name>
</gene>
<evidence type="ECO:0000256" key="6">
    <source>
        <dbReference type="ARBA" id="ARBA00023277"/>
    </source>
</evidence>
<proteinExistence type="inferred from homology"/>
<feature type="non-terminal residue" evidence="8">
    <location>
        <position position="210"/>
    </location>
</feature>
<dbReference type="SUPFAM" id="SSF56784">
    <property type="entry name" value="HAD-like"/>
    <property type="match status" value="1"/>
</dbReference>
<evidence type="ECO:0000256" key="1">
    <source>
        <dbReference type="ARBA" id="ARBA00004496"/>
    </source>
</evidence>
<dbReference type="InterPro" id="IPR006543">
    <property type="entry name" value="Histidinol-phos"/>
</dbReference>
<evidence type="ECO:0000313" key="8">
    <source>
        <dbReference type="EMBL" id="PIM50551.1"/>
    </source>
</evidence>
<dbReference type="GO" id="GO:0005737">
    <property type="term" value="C:cytoplasm"/>
    <property type="evidence" value="ECO:0007669"/>
    <property type="project" value="UniProtKB-SubCell"/>
</dbReference>
<dbReference type="GO" id="GO:0005975">
    <property type="term" value="P:carbohydrate metabolic process"/>
    <property type="evidence" value="ECO:0007669"/>
    <property type="project" value="InterPro"/>
</dbReference>
<evidence type="ECO:0000256" key="5">
    <source>
        <dbReference type="ARBA" id="ARBA00022801"/>
    </source>
</evidence>
<keyword evidence="4" id="KW-0479">Metal-binding</keyword>
<accession>A0A2G9C2A6</accession>
<dbReference type="InterPro" id="IPR004446">
    <property type="entry name" value="Heptose_bisP_phosphatase"/>
</dbReference>
<dbReference type="EMBL" id="PEOG01000123">
    <property type="protein sequence ID" value="PIM50551.1"/>
    <property type="molecule type" value="Genomic_DNA"/>
</dbReference>
<dbReference type="Gene3D" id="3.40.50.1000">
    <property type="entry name" value="HAD superfamily/HAD-like"/>
    <property type="match status" value="1"/>
</dbReference>
<comment type="caution">
    <text evidence="8">The sequence shown here is derived from an EMBL/GenBank/DDBJ whole genome shotgun (WGS) entry which is preliminary data.</text>
</comment>
<sequence>MRPAVFLDKDGTLTVPDDGVIADPARLRLMPGAGEALARLQAAGLALVLVTNESGIARGAFTRVQFAGLQAALLRRLKDEFGVTLDDVAVCPHAPDAQGRPACLCRKPAPGMLTRAARAHGLDLARSAMVGDLLDDVEAGHRAGASGLLVDTGGETTWRRSPLREPDAVFSDWPSLCEHLLRAHASTWTVDAQDLPPPDRFGAAIAPKDL</sequence>
<dbReference type="GO" id="GO:0016791">
    <property type="term" value="F:phosphatase activity"/>
    <property type="evidence" value="ECO:0007669"/>
    <property type="project" value="InterPro"/>
</dbReference>
<evidence type="ECO:0000256" key="3">
    <source>
        <dbReference type="ARBA" id="ARBA00022490"/>
    </source>
</evidence>
<dbReference type="Proteomes" id="UP000231501">
    <property type="component" value="Unassembled WGS sequence"/>
</dbReference>
<dbReference type="Pfam" id="PF13242">
    <property type="entry name" value="Hydrolase_like"/>
    <property type="match status" value="1"/>
</dbReference>
<comment type="subcellular location">
    <subcellularLocation>
        <location evidence="1">Cytoplasm</location>
    </subcellularLocation>
</comment>
<reference evidence="8 9" key="1">
    <citation type="submission" date="2017-11" db="EMBL/GenBank/DDBJ databases">
        <title>Draft genome sequence of Mitsuaria sp. HWN-4.</title>
        <authorList>
            <person name="Gundlapally S.R."/>
        </authorList>
    </citation>
    <scope>NUCLEOTIDE SEQUENCE [LARGE SCALE GENOMIC DNA]</scope>
    <source>
        <strain evidence="8 9">HWN-4</strain>
    </source>
</reference>
<keyword evidence="3" id="KW-0963">Cytoplasm</keyword>
<dbReference type="NCBIfam" id="TIGR01656">
    <property type="entry name" value="Histidinol-ppas"/>
    <property type="match status" value="1"/>
</dbReference>
<dbReference type="InterPro" id="IPR036412">
    <property type="entry name" value="HAD-like_sf"/>
</dbReference>
<comment type="similarity">
    <text evidence="2">Belongs to the GmhB family.</text>
</comment>
<organism evidence="8 9">
    <name type="scientific">Roseateles chitinivorans</name>
    <dbReference type="NCBI Taxonomy" id="2917965"/>
    <lineage>
        <taxon>Bacteria</taxon>
        <taxon>Pseudomonadati</taxon>
        <taxon>Pseudomonadota</taxon>
        <taxon>Betaproteobacteria</taxon>
        <taxon>Burkholderiales</taxon>
        <taxon>Sphaerotilaceae</taxon>
        <taxon>Roseateles</taxon>
    </lineage>
</organism>
<protein>
    <recommendedName>
        <fullName evidence="7">D,D-heptose 1,7-bisphosphate phosphatase</fullName>
    </recommendedName>
</protein>
<dbReference type="NCBIfam" id="TIGR01662">
    <property type="entry name" value="HAD-SF-IIIA"/>
    <property type="match status" value="1"/>
</dbReference>
<evidence type="ECO:0000256" key="7">
    <source>
        <dbReference type="ARBA" id="ARBA00031828"/>
    </source>
</evidence>